<comment type="caution">
    <text evidence="3">The sequence shown here is derived from an EMBL/GenBank/DDBJ whole genome shotgun (WGS) entry which is preliminary data.</text>
</comment>
<organism evidence="3 4">
    <name type="scientific">bacterium (Candidatus Blackallbacteria) CG17_big_fil_post_rev_8_21_14_2_50_48_46</name>
    <dbReference type="NCBI Taxonomy" id="2014261"/>
    <lineage>
        <taxon>Bacteria</taxon>
        <taxon>Candidatus Blackallbacteria</taxon>
    </lineage>
</organism>
<dbReference type="AlphaFoldDB" id="A0A2M7G0I0"/>
<evidence type="ECO:0000256" key="2">
    <source>
        <dbReference type="SAM" id="MobiDB-lite"/>
    </source>
</evidence>
<dbReference type="Proteomes" id="UP000231019">
    <property type="component" value="Unassembled WGS sequence"/>
</dbReference>
<reference evidence="3 4" key="1">
    <citation type="submission" date="2017-09" db="EMBL/GenBank/DDBJ databases">
        <title>Depth-based differentiation of microbial function through sediment-hosted aquifers and enrichment of novel symbionts in the deep terrestrial subsurface.</title>
        <authorList>
            <person name="Probst A.J."/>
            <person name="Ladd B."/>
            <person name="Jarett J.K."/>
            <person name="Geller-Mcgrath D.E."/>
            <person name="Sieber C.M."/>
            <person name="Emerson J.B."/>
            <person name="Anantharaman K."/>
            <person name="Thomas B.C."/>
            <person name="Malmstrom R."/>
            <person name="Stieglmeier M."/>
            <person name="Klingl A."/>
            <person name="Woyke T."/>
            <person name="Ryan C.M."/>
            <person name="Banfield J.F."/>
        </authorList>
    </citation>
    <scope>NUCLEOTIDE SEQUENCE [LARGE SCALE GENOMIC DNA]</scope>
    <source>
        <strain evidence="3">CG17_big_fil_post_rev_8_21_14_2_50_48_46</strain>
    </source>
</reference>
<feature type="coiled-coil region" evidence="1">
    <location>
        <begin position="151"/>
        <end position="178"/>
    </location>
</feature>
<accession>A0A2M7G0I0</accession>
<name>A0A2M7G0I0_9BACT</name>
<dbReference type="EMBL" id="PFFQ01000053">
    <property type="protein sequence ID" value="PIW15179.1"/>
    <property type="molecule type" value="Genomic_DNA"/>
</dbReference>
<feature type="coiled-coil region" evidence="1">
    <location>
        <begin position="258"/>
        <end position="285"/>
    </location>
</feature>
<evidence type="ECO:0000256" key="1">
    <source>
        <dbReference type="SAM" id="Coils"/>
    </source>
</evidence>
<evidence type="ECO:0000313" key="4">
    <source>
        <dbReference type="Proteomes" id="UP000231019"/>
    </source>
</evidence>
<feature type="compositionally biased region" description="Low complexity" evidence="2">
    <location>
        <begin position="8"/>
        <end position="28"/>
    </location>
</feature>
<keyword evidence="1" id="KW-0175">Coiled coil</keyword>
<proteinExistence type="predicted"/>
<evidence type="ECO:0000313" key="3">
    <source>
        <dbReference type="EMBL" id="PIW15179.1"/>
    </source>
</evidence>
<sequence>MSPENPVSGSAKPAPRKSPASSAPVPAKKQAEAPVELTDQELLDYKTQNLLNDDDYALELRLQVGYYGEQLLNRVKYEVDVMERELVALASVFNEFLTEVKGMDAKINELTTTINAGKLQAAKELDETIKQEVQVVVDQLRMVPNSDLDSVEVLYQNLDALQDNYDILQKQIQTLEEIGVKTDGLQKNLPALEKGISRFGKSIEERQLSLLVGEEAQNEEKIDYDAIRAELKDMLQGQNRAMINHLRQTQVMANPREVEMLRRNQAGFEASLDEIKNQMQLLEQAGIAIADLQDLVRPVESGLKQFERALSSNQFLKITERIFAEVEVVIQQIREAQHLSNAEDLEILSENVEVLYENCDVFADELDDLAEQGLDIAPVLEHYDVLRVNLEQFERTLQDAANRIGLTSGQI</sequence>
<feature type="region of interest" description="Disordered" evidence="2">
    <location>
        <begin position="1"/>
        <end position="34"/>
    </location>
</feature>
<gene>
    <name evidence="3" type="ORF">COW36_17295</name>
</gene>
<protein>
    <submittedName>
        <fullName evidence="3">Uncharacterized protein</fullName>
    </submittedName>
</protein>